<feature type="compositionally biased region" description="Basic residues" evidence="1">
    <location>
        <begin position="534"/>
        <end position="549"/>
    </location>
</feature>
<dbReference type="GO" id="GO:0005930">
    <property type="term" value="C:axoneme"/>
    <property type="evidence" value="ECO:0007669"/>
    <property type="project" value="TreeGrafter"/>
</dbReference>
<feature type="compositionally biased region" description="Polar residues" evidence="1">
    <location>
        <begin position="600"/>
        <end position="616"/>
    </location>
</feature>
<sequence length="657" mass="72253">MESTLLNQKVDMESSSDRPTMIQQQMIEAYDRFLLLRTEFMQTFVDLSKNPQNMNFDQKEKIISQFRLLTMDEDPSIQHNAVVALGHLVEHSEELAMIVVKKDILGQLIKSIPSQDQHYKKAAAFVLRAVANHSPELSQAVVDCGGLDALGISLKDPEVKEAAAWAPGNIAQQNAMPAQAVVDADAVSLPLSLNTSELVWEEVNMDTIALLVQMIRSPDAKVKRQVLSTLIQITKHSVKLAEMVIAEDIFSEVMVCLQDPDEYVKTDVITLMWEVVRHNAEFAQKFVNCGGLAEVVDYLDKSRGSMRIPGIMVLGCVASHGENLAMAVILSKGLHQLAICLSEEDNEHIKGATAWAIGQIGHHTPEHANAVATAGLLPKVLLFYTGASSLEKSLKNILLKCTHLPSLEPLLNNAPSNILNHVLGKFSKVLPHDSEARQEFVMSGGLSKVQEMKAEPGSALWKQINAIKSCFQEAPANRLKAKSPHEKPQTSQAKKWCPFFYHTKPSKQQGPGTQHTPPSRPPASTNPPTPTHVRTIKPQRPHAEKRRSPPSHTKPSKPQGPGTQHTLPSRPSTSTNPPTPTHVPTLKPQRPRVEKRRSPPSHTQPSKLQGPGTQCTPPLPRKPASRPPATTHSPRLTHAPTPNPRCGPREPPIRDCS</sequence>
<organism evidence="2 3">
    <name type="scientific">Gouania willdenowi</name>
    <name type="common">Blunt-snouted clingfish</name>
    <name type="synonym">Lepadogaster willdenowi</name>
    <dbReference type="NCBI Taxonomy" id="441366"/>
    <lineage>
        <taxon>Eukaryota</taxon>
        <taxon>Metazoa</taxon>
        <taxon>Chordata</taxon>
        <taxon>Craniata</taxon>
        <taxon>Vertebrata</taxon>
        <taxon>Euteleostomi</taxon>
        <taxon>Actinopterygii</taxon>
        <taxon>Neopterygii</taxon>
        <taxon>Teleostei</taxon>
        <taxon>Neoteleostei</taxon>
        <taxon>Acanthomorphata</taxon>
        <taxon>Ovalentaria</taxon>
        <taxon>Blenniimorphae</taxon>
        <taxon>Blenniiformes</taxon>
        <taxon>Gobiesocoidei</taxon>
        <taxon>Gobiesocidae</taxon>
        <taxon>Gobiesocinae</taxon>
        <taxon>Gouania</taxon>
    </lineage>
</organism>
<reference evidence="2" key="1">
    <citation type="submission" date="2020-06" db="EMBL/GenBank/DDBJ databases">
        <authorList>
            <consortium name="Wellcome Sanger Institute Data Sharing"/>
        </authorList>
    </citation>
    <scope>NUCLEOTIDE SEQUENCE [LARGE SCALE GENOMIC DNA]</scope>
</reference>
<dbReference type="SMART" id="SM00185">
    <property type="entry name" value="ARM"/>
    <property type="match status" value="5"/>
</dbReference>
<dbReference type="GO" id="GO:0005576">
    <property type="term" value="C:extracellular region"/>
    <property type="evidence" value="ECO:0007669"/>
    <property type="project" value="GOC"/>
</dbReference>
<reference evidence="2" key="3">
    <citation type="submission" date="2025-09" db="UniProtKB">
        <authorList>
            <consortium name="Ensembl"/>
        </authorList>
    </citation>
    <scope>IDENTIFICATION</scope>
</reference>
<reference evidence="2" key="2">
    <citation type="submission" date="2025-08" db="UniProtKB">
        <authorList>
            <consortium name="Ensembl"/>
        </authorList>
    </citation>
    <scope>IDENTIFICATION</scope>
</reference>
<evidence type="ECO:0000313" key="3">
    <source>
        <dbReference type="Proteomes" id="UP000694680"/>
    </source>
</evidence>
<keyword evidence="3" id="KW-1185">Reference proteome</keyword>
<feature type="region of interest" description="Disordered" evidence="1">
    <location>
        <begin position="502"/>
        <end position="657"/>
    </location>
</feature>
<proteinExistence type="predicted"/>
<dbReference type="Gene3D" id="1.25.10.10">
    <property type="entry name" value="Leucine-rich Repeat Variant"/>
    <property type="match status" value="2"/>
</dbReference>
<dbReference type="GO" id="GO:0008017">
    <property type="term" value="F:microtubule binding"/>
    <property type="evidence" value="ECO:0007669"/>
    <property type="project" value="TreeGrafter"/>
</dbReference>
<name>A0A8C5GB46_GOUWI</name>
<dbReference type="GO" id="GO:0001669">
    <property type="term" value="C:acrosomal vesicle"/>
    <property type="evidence" value="ECO:0007669"/>
    <property type="project" value="TreeGrafter"/>
</dbReference>
<dbReference type="GO" id="GO:0007288">
    <property type="term" value="P:sperm axoneme assembly"/>
    <property type="evidence" value="ECO:0007669"/>
    <property type="project" value="TreeGrafter"/>
</dbReference>
<dbReference type="GO" id="GO:0097228">
    <property type="term" value="C:sperm principal piece"/>
    <property type="evidence" value="ECO:0007669"/>
    <property type="project" value="TreeGrafter"/>
</dbReference>
<dbReference type="PANTHER" id="PTHR23314:SF0">
    <property type="entry name" value="SPERM-ASSOCIATED ANTIGEN 6"/>
    <property type="match status" value="1"/>
</dbReference>
<dbReference type="Ensembl" id="ENSGWIT00000030192.1">
    <property type="protein sequence ID" value="ENSGWIP00000027675.1"/>
    <property type="gene ID" value="ENSGWIG00000014455.1"/>
</dbReference>
<protein>
    <submittedName>
        <fullName evidence="2">Sperm associated antigen 6</fullName>
    </submittedName>
</protein>
<feature type="compositionally biased region" description="Polar residues" evidence="1">
    <location>
        <begin position="506"/>
        <end position="515"/>
    </location>
</feature>
<feature type="compositionally biased region" description="Low complexity" evidence="1">
    <location>
        <begin position="566"/>
        <end position="576"/>
    </location>
</feature>
<feature type="compositionally biased region" description="Basic residues" evidence="1">
    <location>
        <begin position="589"/>
        <end position="599"/>
    </location>
</feature>
<evidence type="ECO:0000313" key="2">
    <source>
        <dbReference type="Ensembl" id="ENSGWIP00000027675.1"/>
    </source>
</evidence>
<dbReference type="SUPFAM" id="SSF48371">
    <property type="entry name" value="ARM repeat"/>
    <property type="match status" value="1"/>
</dbReference>
<evidence type="ECO:0000256" key="1">
    <source>
        <dbReference type="SAM" id="MobiDB-lite"/>
    </source>
</evidence>
<dbReference type="InterPro" id="IPR000225">
    <property type="entry name" value="Armadillo"/>
</dbReference>
<dbReference type="GO" id="GO:1990138">
    <property type="term" value="P:neuron projection extension"/>
    <property type="evidence" value="ECO:0007669"/>
    <property type="project" value="TreeGrafter"/>
</dbReference>
<feature type="compositionally biased region" description="Basic and acidic residues" evidence="1">
    <location>
        <begin position="647"/>
        <end position="657"/>
    </location>
</feature>
<accession>A0A8C5GB46</accession>
<dbReference type="InterPro" id="IPR011989">
    <property type="entry name" value="ARM-like"/>
</dbReference>
<feature type="compositionally biased region" description="Pro residues" evidence="1">
    <location>
        <begin position="518"/>
        <end position="530"/>
    </location>
</feature>
<dbReference type="InterPro" id="IPR016024">
    <property type="entry name" value="ARM-type_fold"/>
</dbReference>
<dbReference type="Proteomes" id="UP000694680">
    <property type="component" value="Chromosome 12"/>
</dbReference>
<dbReference type="GO" id="GO:0046847">
    <property type="term" value="P:filopodium assembly"/>
    <property type="evidence" value="ECO:0007669"/>
    <property type="project" value="TreeGrafter"/>
</dbReference>
<dbReference type="AlphaFoldDB" id="A0A8C5GB46"/>
<dbReference type="GO" id="GO:0003351">
    <property type="term" value="P:epithelial cilium movement involved in extracellular fluid movement"/>
    <property type="evidence" value="ECO:0007669"/>
    <property type="project" value="TreeGrafter"/>
</dbReference>
<dbReference type="PANTHER" id="PTHR23314">
    <property type="entry name" value="SPERM-ASSOCIATED ANTIGEN 6 ARMADILLO REPEAT-CONTAINING"/>
    <property type="match status" value="1"/>
</dbReference>
<dbReference type="GO" id="GO:0015630">
    <property type="term" value="C:microtubule cytoskeleton"/>
    <property type="evidence" value="ECO:0007669"/>
    <property type="project" value="TreeGrafter"/>
</dbReference>